<feature type="domain" description="USP" evidence="7">
    <location>
        <begin position="3"/>
        <end position="396"/>
    </location>
</feature>
<dbReference type="PANTHER" id="PTHR24006">
    <property type="entry name" value="UBIQUITIN CARBOXYL-TERMINAL HYDROLASE"/>
    <property type="match status" value="1"/>
</dbReference>
<evidence type="ECO:0000256" key="6">
    <source>
        <dbReference type="ARBA" id="ARBA00022807"/>
    </source>
</evidence>
<name>A0A8S1XM26_PAROT</name>
<protein>
    <recommendedName>
        <fullName evidence="2">ubiquitinyl hydrolase 1</fullName>
        <ecNumber evidence="2">3.4.19.12</ecNumber>
    </recommendedName>
</protein>
<evidence type="ECO:0000256" key="4">
    <source>
        <dbReference type="ARBA" id="ARBA00022786"/>
    </source>
</evidence>
<dbReference type="InterPro" id="IPR050164">
    <property type="entry name" value="Peptidase_C19"/>
</dbReference>
<dbReference type="PANTHER" id="PTHR24006:SF687">
    <property type="entry name" value="UBIQUITIN CARBOXYL-TERMINAL HYDROLASE 10"/>
    <property type="match status" value="1"/>
</dbReference>
<dbReference type="PROSITE" id="PS00973">
    <property type="entry name" value="USP_2"/>
    <property type="match status" value="1"/>
</dbReference>
<gene>
    <name evidence="8" type="ORF">POCTA_138.1.T1270133</name>
</gene>
<sequence>MLKGIKNRGNTCFLNSLLICLSKSLVVKKVQDDLFQQFLIATLEYLNECHDAKNLELFWIELRKRQPTLFSQNPENQEPQDAFEILLFLLSESKLLDYCLIVSQSPYCEIPEHRNCIYIHQSWVKDTVYYIWDQNVDINNLKLLADVNDNSQNIRLFKMIPGSSDQFNWHLNDKMETDLFTYHVETQTNEYLYKIEIVLQYVENDVTQTIVRTRFLYLEQVVTQHQLYYRLRQQLEQTPINFDVYSANGYISDQNDIWEPVSPLYLVFRTKDLDEFLWCKQLDIPNQVLNYQNFFKSDKPLQVEGQLTNTLILILQRNDIVKNTNPYFLRQELKVKTRMYDLMGICCHLGDAKAGHYVSYIKNMNMWQMWDDERVEMRNIDFQCMQTAYILFYKLR</sequence>
<keyword evidence="3" id="KW-0645">Protease</keyword>
<dbReference type="InterPro" id="IPR018200">
    <property type="entry name" value="USP_CS"/>
</dbReference>
<evidence type="ECO:0000259" key="7">
    <source>
        <dbReference type="PROSITE" id="PS50235"/>
    </source>
</evidence>
<dbReference type="OMA" id="LELFWIE"/>
<dbReference type="EMBL" id="CAJJDP010000127">
    <property type="protein sequence ID" value="CAD8202550.1"/>
    <property type="molecule type" value="Genomic_DNA"/>
</dbReference>
<dbReference type="Proteomes" id="UP000683925">
    <property type="component" value="Unassembled WGS sequence"/>
</dbReference>
<evidence type="ECO:0000256" key="1">
    <source>
        <dbReference type="ARBA" id="ARBA00000707"/>
    </source>
</evidence>
<dbReference type="GO" id="GO:0004843">
    <property type="term" value="F:cysteine-type deubiquitinase activity"/>
    <property type="evidence" value="ECO:0007669"/>
    <property type="project" value="UniProtKB-EC"/>
</dbReference>
<dbReference type="EC" id="3.4.19.12" evidence="2"/>
<evidence type="ECO:0000313" key="8">
    <source>
        <dbReference type="EMBL" id="CAD8202550.1"/>
    </source>
</evidence>
<keyword evidence="9" id="KW-1185">Reference proteome</keyword>
<dbReference type="InterPro" id="IPR028889">
    <property type="entry name" value="USP"/>
</dbReference>
<dbReference type="Pfam" id="PF00443">
    <property type="entry name" value="UCH"/>
    <property type="match status" value="1"/>
</dbReference>
<dbReference type="InterPro" id="IPR001394">
    <property type="entry name" value="Peptidase_C19_UCH"/>
</dbReference>
<evidence type="ECO:0000313" key="9">
    <source>
        <dbReference type="Proteomes" id="UP000683925"/>
    </source>
</evidence>
<proteinExistence type="predicted"/>
<reference evidence="8" key="1">
    <citation type="submission" date="2021-01" db="EMBL/GenBank/DDBJ databases">
        <authorList>
            <consortium name="Genoscope - CEA"/>
            <person name="William W."/>
        </authorList>
    </citation>
    <scope>NUCLEOTIDE SEQUENCE</scope>
</reference>
<comment type="caution">
    <text evidence="8">The sequence shown here is derived from an EMBL/GenBank/DDBJ whole genome shotgun (WGS) entry which is preliminary data.</text>
</comment>
<dbReference type="GO" id="GO:0016579">
    <property type="term" value="P:protein deubiquitination"/>
    <property type="evidence" value="ECO:0007669"/>
    <property type="project" value="InterPro"/>
</dbReference>
<comment type="catalytic activity">
    <reaction evidence="1">
        <text>Thiol-dependent hydrolysis of ester, thioester, amide, peptide and isopeptide bonds formed by the C-terminal Gly of ubiquitin (a 76-residue protein attached to proteins as an intracellular targeting signal).</text>
        <dbReference type="EC" id="3.4.19.12"/>
    </reaction>
</comment>
<organism evidence="8 9">
    <name type="scientific">Paramecium octaurelia</name>
    <dbReference type="NCBI Taxonomy" id="43137"/>
    <lineage>
        <taxon>Eukaryota</taxon>
        <taxon>Sar</taxon>
        <taxon>Alveolata</taxon>
        <taxon>Ciliophora</taxon>
        <taxon>Intramacronucleata</taxon>
        <taxon>Oligohymenophorea</taxon>
        <taxon>Peniculida</taxon>
        <taxon>Parameciidae</taxon>
        <taxon>Paramecium</taxon>
    </lineage>
</organism>
<keyword evidence="5" id="KW-0378">Hydrolase</keyword>
<dbReference type="AlphaFoldDB" id="A0A8S1XM26"/>
<dbReference type="OrthoDB" id="292964at2759"/>
<evidence type="ECO:0000256" key="2">
    <source>
        <dbReference type="ARBA" id="ARBA00012759"/>
    </source>
</evidence>
<accession>A0A8S1XM26</accession>
<dbReference type="PROSITE" id="PS50235">
    <property type="entry name" value="USP_3"/>
    <property type="match status" value="1"/>
</dbReference>
<evidence type="ECO:0000256" key="3">
    <source>
        <dbReference type="ARBA" id="ARBA00022670"/>
    </source>
</evidence>
<dbReference type="GO" id="GO:0006508">
    <property type="term" value="P:proteolysis"/>
    <property type="evidence" value="ECO:0007669"/>
    <property type="project" value="UniProtKB-KW"/>
</dbReference>
<dbReference type="CDD" id="cd02257">
    <property type="entry name" value="Peptidase_C19"/>
    <property type="match status" value="1"/>
</dbReference>
<keyword evidence="4" id="KW-0833">Ubl conjugation pathway</keyword>
<keyword evidence="6" id="KW-0788">Thiol protease</keyword>
<evidence type="ECO:0000256" key="5">
    <source>
        <dbReference type="ARBA" id="ARBA00022801"/>
    </source>
</evidence>
<dbReference type="GO" id="GO:0005829">
    <property type="term" value="C:cytosol"/>
    <property type="evidence" value="ECO:0007669"/>
    <property type="project" value="TreeGrafter"/>
</dbReference>
<dbReference type="GO" id="GO:0005634">
    <property type="term" value="C:nucleus"/>
    <property type="evidence" value="ECO:0007669"/>
    <property type="project" value="TreeGrafter"/>
</dbReference>